<dbReference type="OrthoDB" id="515370at2759"/>
<feature type="region of interest" description="Disordered" evidence="1">
    <location>
        <begin position="668"/>
        <end position="688"/>
    </location>
</feature>
<dbReference type="SUPFAM" id="SSF52540">
    <property type="entry name" value="P-loop containing nucleoside triphosphate hydrolases"/>
    <property type="match status" value="1"/>
</dbReference>
<proteinExistence type="predicted"/>
<gene>
    <name evidence="3" type="ORF">PPROV_000524500</name>
</gene>
<dbReference type="EMBL" id="BNJQ01000013">
    <property type="protein sequence ID" value="GHP06500.1"/>
    <property type="molecule type" value="Genomic_DNA"/>
</dbReference>
<protein>
    <recommendedName>
        <fullName evidence="2">Dynamin N-terminal domain-containing protein</fullName>
    </recommendedName>
</protein>
<dbReference type="Pfam" id="PF00350">
    <property type="entry name" value="Dynamin_N"/>
    <property type="match status" value="1"/>
</dbReference>
<dbReference type="PANTHER" id="PTHR36681:SF3">
    <property type="entry name" value="NUCLEAR GTPASE, GERMINAL CENTER-ASSOCIATED, TANDEM DUPLICATE 3"/>
    <property type="match status" value="1"/>
</dbReference>
<reference evidence="3" key="1">
    <citation type="submission" date="2020-10" db="EMBL/GenBank/DDBJ databases">
        <title>Unveiling of a novel bifunctional photoreceptor, Dualchrome1, isolated from a cosmopolitan green alga.</title>
        <authorList>
            <person name="Suzuki S."/>
            <person name="Kawachi M."/>
        </authorList>
    </citation>
    <scope>NUCLEOTIDE SEQUENCE</scope>
    <source>
        <strain evidence="3">NIES 2893</strain>
    </source>
</reference>
<accession>A0A830HKZ7</accession>
<dbReference type="Gene3D" id="3.40.50.300">
    <property type="entry name" value="P-loop containing nucleotide triphosphate hydrolases"/>
    <property type="match status" value="1"/>
</dbReference>
<feature type="domain" description="Dynamin N-terminal" evidence="2">
    <location>
        <begin position="142"/>
        <end position="392"/>
    </location>
</feature>
<dbReference type="InterPro" id="IPR027417">
    <property type="entry name" value="P-loop_NTPase"/>
</dbReference>
<comment type="caution">
    <text evidence="3">The sequence shown here is derived from an EMBL/GenBank/DDBJ whole genome shotgun (WGS) entry which is preliminary data.</text>
</comment>
<sequence>MLALASDEELCASSLATASPQHLLALLPRVENKLVALRVWSLVRAAKTTQGRLRAMCSETNECAIAEARKLQDENVADTVASIIRKVEGILFAVWTLDDASGVTEILSLSTEPNVSRLLCQVSVLTQLRGGYVNDGTGDVVVGILGATGAGKSSLFNALLLERSVLPTSGARACTASAVELGFNDKWAEDAAAAVAWGRAAEKAPYVCTVETISKETWKSECETLLGSLKRSQADNSILPPAASASSATKEAWDKVRSVYGTVLEPTELGEALEDALHLNSEFQSSVGSTRVREATDRVRKALSRRFVVQAWTAEECRLKVLEYVDSPTDAANGAMWPLVSRVEVLGPWMSLACGVRLLDTPGIGDGNAARSEVVKGHLARADSVLLASNCRRGVDDAHVAKWLNADVKRLLAGADLCEEVPRGSLALCFTQTDVLNVEEVVDNLRLKLDDNLSAAERARQCALARNDFVKTRALKSFRESSRIATGGNVDASGDKTWPLECFTVSAVDYQRLSGLRDAVQDGEHVFAELEETQVPMLQSWLVDTTKRIRNAWRKRSALRRMSLTHLSENVREALSIMRLSPASLTMGNLLLGAQALAAKRMQDEEDYAEGGVEKSSAGGGGASSSKKPWPARKSSNQRVPTMMERHLKKNQRAANALLAFKKNRNSTVLGNALSPPSSKKPRIDSSAIGTRVETVDLTGDDLTSLPKTSEPVVVDLTL</sequence>
<evidence type="ECO:0000256" key="1">
    <source>
        <dbReference type="SAM" id="MobiDB-lite"/>
    </source>
</evidence>
<organism evidence="3 4">
    <name type="scientific">Pycnococcus provasolii</name>
    <dbReference type="NCBI Taxonomy" id="41880"/>
    <lineage>
        <taxon>Eukaryota</taxon>
        <taxon>Viridiplantae</taxon>
        <taxon>Chlorophyta</taxon>
        <taxon>Pseudoscourfieldiophyceae</taxon>
        <taxon>Pseudoscourfieldiales</taxon>
        <taxon>Pycnococcaceae</taxon>
        <taxon>Pycnococcus</taxon>
    </lineage>
</organism>
<evidence type="ECO:0000259" key="2">
    <source>
        <dbReference type="Pfam" id="PF00350"/>
    </source>
</evidence>
<dbReference type="InterPro" id="IPR045063">
    <property type="entry name" value="Dynamin_N"/>
</dbReference>
<evidence type="ECO:0000313" key="4">
    <source>
        <dbReference type="Proteomes" id="UP000660262"/>
    </source>
</evidence>
<feature type="region of interest" description="Disordered" evidence="1">
    <location>
        <begin position="608"/>
        <end position="640"/>
    </location>
</feature>
<evidence type="ECO:0000313" key="3">
    <source>
        <dbReference type="EMBL" id="GHP06500.1"/>
    </source>
</evidence>
<keyword evidence="4" id="KW-1185">Reference proteome</keyword>
<feature type="compositionally biased region" description="Polar residues" evidence="1">
    <location>
        <begin position="668"/>
        <end position="678"/>
    </location>
</feature>
<name>A0A830HKZ7_9CHLO</name>
<dbReference type="Proteomes" id="UP000660262">
    <property type="component" value="Unassembled WGS sequence"/>
</dbReference>
<dbReference type="PANTHER" id="PTHR36681">
    <property type="entry name" value="NUCLEAR GTPASE, GERMINAL CENTER-ASSOCIATED, TANDEM DUPLICATE 3"/>
    <property type="match status" value="1"/>
</dbReference>
<dbReference type="AlphaFoldDB" id="A0A830HKZ7"/>